<evidence type="ECO:0000256" key="5">
    <source>
        <dbReference type="ARBA" id="ARBA00048082"/>
    </source>
</evidence>
<dbReference type="Proteomes" id="UP001151518">
    <property type="component" value="Unassembled WGS sequence"/>
</dbReference>
<proteinExistence type="inferred from homology"/>
<dbReference type="InterPro" id="IPR050325">
    <property type="entry name" value="Prot/Nucl_acid_deglycase"/>
</dbReference>
<dbReference type="Gene3D" id="3.40.50.880">
    <property type="match status" value="1"/>
</dbReference>
<feature type="domain" description="DJ-1/PfpI" evidence="6">
    <location>
        <begin position="31"/>
        <end position="234"/>
    </location>
</feature>
<accession>A0A9W8KXQ6</accession>
<gene>
    <name evidence="7" type="primary">HSP31</name>
    <name evidence="7" type="ORF">GGI25_004115</name>
</gene>
<dbReference type="Pfam" id="PF01965">
    <property type="entry name" value="DJ-1_PfpI"/>
    <property type="match status" value="1"/>
</dbReference>
<dbReference type="EC" id="4.2.1.130" evidence="1"/>
<evidence type="ECO:0000313" key="7">
    <source>
        <dbReference type="EMBL" id="KAJ2675066.1"/>
    </source>
</evidence>
<keyword evidence="2 7" id="KW-0346">Stress response</keyword>
<evidence type="ECO:0000259" key="6">
    <source>
        <dbReference type="Pfam" id="PF01965"/>
    </source>
</evidence>
<dbReference type="OrthoDB" id="543156at2759"/>
<dbReference type="AlphaFoldDB" id="A0A9W8KXQ6"/>
<evidence type="ECO:0000256" key="1">
    <source>
        <dbReference type="ARBA" id="ARBA00013134"/>
    </source>
</evidence>
<evidence type="ECO:0000256" key="3">
    <source>
        <dbReference type="ARBA" id="ARBA00023239"/>
    </source>
</evidence>
<name>A0A9W8KXQ6_9FUNG</name>
<dbReference type="PANTHER" id="PTHR48094:SF11">
    <property type="entry name" value="GLUTATHIONE-INDEPENDENT GLYOXALASE HSP31-RELATED"/>
    <property type="match status" value="1"/>
</dbReference>
<dbReference type="CDD" id="cd03147">
    <property type="entry name" value="GATase1_Ydr533c_like"/>
    <property type="match status" value="1"/>
</dbReference>
<evidence type="ECO:0000256" key="4">
    <source>
        <dbReference type="ARBA" id="ARBA00038493"/>
    </source>
</evidence>
<dbReference type="FunFam" id="3.40.50.880:FF:000051">
    <property type="entry name" value="Glutathione-independent glyoxalase HSP31"/>
    <property type="match status" value="1"/>
</dbReference>
<keyword evidence="3 7" id="KW-0456">Lyase</keyword>
<comment type="catalytic activity">
    <reaction evidence="5">
        <text>methylglyoxal + H2O = (R)-lactate + H(+)</text>
        <dbReference type="Rhea" id="RHEA:27754"/>
        <dbReference type="ChEBI" id="CHEBI:15377"/>
        <dbReference type="ChEBI" id="CHEBI:15378"/>
        <dbReference type="ChEBI" id="CHEBI:16004"/>
        <dbReference type="ChEBI" id="CHEBI:17158"/>
        <dbReference type="EC" id="4.2.1.130"/>
    </reaction>
</comment>
<reference evidence="7" key="1">
    <citation type="submission" date="2022-07" db="EMBL/GenBank/DDBJ databases">
        <title>Phylogenomic reconstructions and comparative analyses of Kickxellomycotina fungi.</title>
        <authorList>
            <person name="Reynolds N.K."/>
            <person name="Stajich J.E."/>
            <person name="Barry K."/>
            <person name="Grigoriev I.V."/>
            <person name="Crous P."/>
            <person name="Smith M.E."/>
        </authorList>
    </citation>
    <scope>NUCLEOTIDE SEQUENCE</scope>
    <source>
        <strain evidence="7">NRRL 3115</strain>
    </source>
</reference>
<dbReference type="GO" id="GO:0019243">
    <property type="term" value="P:methylglyoxal catabolic process to D-lactate via S-lactoyl-glutathione"/>
    <property type="evidence" value="ECO:0007669"/>
    <property type="project" value="TreeGrafter"/>
</dbReference>
<comment type="caution">
    <text evidence="7">The sequence shown here is derived from an EMBL/GenBank/DDBJ whole genome shotgun (WGS) entry which is preliminary data.</text>
</comment>
<comment type="similarity">
    <text evidence="4">Belongs to the peptidase C56 family. HSP31-like subfamily.</text>
</comment>
<sequence>MAQPPKRVLLAITSYHGPFYPNGDPTGLFYTEALHPYKVFRDAGFEVDLASETGTYGVDPHSIDKTFMSDADFAVYNDKDSEFSRKLAHIHKASDLNASDYGVFFASAGHATLFDYPKATALISIAESVWARGGIVSAVCHGPAILPSVIDGKTGRPIISGKTVTGFTDKGEEQMGLLERIRALGLVPISEGAEKAGATYVQPEGPFDDYSVTDGRVVTGTNPASAHSTAVKAVAAFNAL</sequence>
<evidence type="ECO:0000313" key="8">
    <source>
        <dbReference type="Proteomes" id="UP001151518"/>
    </source>
</evidence>
<dbReference type="PANTHER" id="PTHR48094">
    <property type="entry name" value="PROTEIN/NUCLEIC ACID DEGLYCASE DJ-1-RELATED"/>
    <property type="match status" value="1"/>
</dbReference>
<dbReference type="GO" id="GO:0019172">
    <property type="term" value="F:glyoxalase III activity"/>
    <property type="evidence" value="ECO:0007669"/>
    <property type="project" value="UniProtKB-EC"/>
</dbReference>
<dbReference type="GO" id="GO:0005737">
    <property type="term" value="C:cytoplasm"/>
    <property type="evidence" value="ECO:0007669"/>
    <property type="project" value="TreeGrafter"/>
</dbReference>
<protein>
    <recommendedName>
        <fullName evidence="1">D-lactate dehydratase</fullName>
        <ecNumber evidence="1">4.2.1.130</ecNumber>
    </recommendedName>
</protein>
<evidence type="ECO:0000256" key="2">
    <source>
        <dbReference type="ARBA" id="ARBA00023016"/>
    </source>
</evidence>
<dbReference type="InterPro" id="IPR029062">
    <property type="entry name" value="Class_I_gatase-like"/>
</dbReference>
<dbReference type="SUPFAM" id="SSF52317">
    <property type="entry name" value="Class I glutamine amidotransferase-like"/>
    <property type="match status" value="1"/>
</dbReference>
<dbReference type="InterPro" id="IPR002818">
    <property type="entry name" value="DJ-1/PfpI"/>
</dbReference>
<dbReference type="EMBL" id="JANBTW010000051">
    <property type="protein sequence ID" value="KAJ2675066.1"/>
    <property type="molecule type" value="Genomic_DNA"/>
</dbReference>
<organism evidence="7 8">
    <name type="scientific">Coemansia spiralis</name>
    <dbReference type="NCBI Taxonomy" id="417178"/>
    <lineage>
        <taxon>Eukaryota</taxon>
        <taxon>Fungi</taxon>
        <taxon>Fungi incertae sedis</taxon>
        <taxon>Zoopagomycota</taxon>
        <taxon>Kickxellomycotina</taxon>
        <taxon>Kickxellomycetes</taxon>
        <taxon>Kickxellales</taxon>
        <taxon>Kickxellaceae</taxon>
        <taxon>Coemansia</taxon>
    </lineage>
</organism>